<dbReference type="Pfam" id="PF14697">
    <property type="entry name" value="Fer4_21"/>
    <property type="match status" value="1"/>
</dbReference>
<evidence type="ECO:0000256" key="10">
    <source>
        <dbReference type="ARBA" id="ARBA00023014"/>
    </source>
</evidence>
<dbReference type="KEGG" id="mpad:KEF85_15025"/>
<keyword evidence="4" id="KW-0997">Cell inner membrane</keyword>
<dbReference type="RefSeq" id="WP_215581967.1">
    <property type="nucleotide sequence ID" value="NZ_CP073754.1"/>
</dbReference>
<keyword evidence="3" id="KW-0004">4Fe-4S</keyword>
<evidence type="ECO:0000256" key="7">
    <source>
        <dbReference type="ARBA" id="ARBA00022967"/>
    </source>
</evidence>
<dbReference type="InterPro" id="IPR050294">
    <property type="entry name" value="RnfB_subfamily"/>
</dbReference>
<proteinExistence type="predicted"/>
<feature type="domain" description="4Fe-4S" evidence="13">
    <location>
        <begin position="1"/>
        <end position="60"/>
    </location>
</feature>
<dbReference type="InterPro" id="IPR007202">
    <property type="entry name" value="4Fe-4S_dom"/>
</dbReference>
<dbReference type="NCBIfam" id="TIGR01944">
    <property type="entry name" value="rnfB"/>
    <property type="match status" value="1"/>
</dbReference>
<evidence type="ECO:0000313" key="14">
    <source>
        <dbReference type="EMBL" id="QWF70617.1"/>
    </source>
</evidence>
<sequence>MPDTLAKQIDAILPQTQCRKCGYQGCWPYAQAISQGRADINRCPPGGASGISRLADLLGVSVIPLDPSCGEERPRQIAVIDEAVCIGCTKCIPPCPVDAILGAAKQMHSIISQLCTGCELCIDPCPVNCISLQPAVNPDWQPADADWARTRYYARNQRLSRLEDEKKQRLAKQKLQLTTLKPLKAGQ</sequence>
<keyword evidence="5" id="KW-0479">Metal-binding</keyword>
<evidence type="ECO:0000256" key="3">
    <source>
        <dbReference type="ARBA" id="ARBA00022485"/>
    </source>
</evidence>
<name>A0A975MMP5_9GAMM</name>
<keyword evidence="2" id="KW-1003">Cell membrane</keyword>
<dbReference type="SUPFAM" id="SSF54862">
    <property type="entry name" value="4Fe-4S ferredoxins"/>
    <property type="match status" value="1"/>
</dbReference>
<dbReference type="InterPro" id="IPR017896">
    <property type="entry name" value="4Fe4S_Fe-S-bd"/>
</dbReference>
<dbReference type="GO" id="GO:0051539">
    <property type="term" value="F:4 iron, 4 sulfur cluster binding"/>
    <property type="evidence" value="ECO:0007669"/>
    <property type="project" value="UniProtKB-KW"/>
</dbReference>
<dbReference type="InterPro" id="IPR010207">
    <property type="entry name" value="Elect_transpt_cplx_RnfB/RsxB"/>
</dbReference>
<dbReference type="GO" id="GO:0009055">
    <property type="term" value="F:electron transfer activity"/>
    <property type="evidence" value="ECO:0007669"/>
    <property type="project" value="InterPro"/>
</dbReference>
<evidence type="ECO:0000256" key="6">
    <source>
        <dbReference type="ARBA" id="ARBA00022737"/>
    </source>
</evidence>
<evidence type="ECO:0000256" key="1">
    <source>
        <dbReference type="ARBA" id="ARBA00022448"/>
    </source>
</evidence>
<keyword evidence="7" id="KW-1278">Translocase</keyword>
<keyword evidence="15" id="KW-1185">Reference proteome</keyword>
<keyword evidence="1" id="KW-0813">Transport</keyword>
<dbReference type="InterPro" id="IPR017900">
    <property type="entry name" value="4Fe4S_Fe_S_CS"/>
</dbReference>
<dbReference type="Gene3D" id="3.30.70.20">
    <property type="match status" value="1"/>
</dbReference>
<reference evidence="14" key="1">
    <citation type="submission" date="2021-04" db="EMBL/GenBank/DDBJ databases">
        <title>Draft genome sequence data of methanotrophic Methylovulum sp. strain S1L and Methylomonas sp. strain S2AM isolated from boreal lake water columns.</title>
        <authorList>
            <person name="Rissanen A.J."/>
            <person name="Mangayil R."/>
            <person name="Svenning M.M."/>
            <person name="Khanongnuch R."/>
        </authorList>
    </citation>
    <scope>NUCLEOTIDE SEQUENCE</scope>
    <source>
        <strain evidence="14">S2AM</strain>
    </source>
</reference>
<protein>
    <submittedName>
        <fullName evidence="14">RnfABCDGE type electron transport complex subunit B</fullName>
    </submittedName>
</protein>
<evidence type="ECO:0000256" key="9">
    <source>
        <dbReference type="ARBA" id="ARBA00023004"/>
    </source>
</evidence>
<evidence type="ECO:0000313" key="15">
    <source>
        <dbReference type="Proteomes" id="UP000676649"/>
    </source>
</evidence>
<dbReference type="Proteomes" id="UP000676649">
    <property type="component" value="Chromosome"/>
</dbReference>
<dbReference type="PANTHER" id="PTHR42859">
    <property type="entry name" value="OXIDOREDUCTASE"/>
    <property type="match status" value="1"/>
</dbReference>
<dbReference type="GO" id="GO:0046872">
    <property type="term" value="F:metal ion binding"/>
    <property type="evidence" value="ECO:0007669"/>
    <property type="project" value="UniProtKB-KW"/>
</dbReference>
<organism evidence="14 15">
    <name type="scientific">Methylomonas paludis</name>
    <dbReference type="NCBI Taxonomy" id="1173101"/>
    <lineage>
        <taxon>Bacteria</taxon>
        <taxon>Pseudomonadati</taxon>
        <taxon>Pseudomonadota</taxon>
        <taxon>Gammaproteobacteria</taxon>
        <taxon>Methylococcales</taxon>
        <taxon>Methylococcaceae</taxon>
        <taxon>Methylomonas</taxon>
    </lineage>
</organism>
<keyword evidence="8" id="KW-0249">Electron transport</keyword>
<dbReference type="PANTHER" id="PTHR42859:SF3">
    <property type="entry name" value="ION-TRANSLOCATING OXIDOREDUCTASE COMPLEX SUBUNIT B"/>
    <property type="match status" value="1"/>
</dbReference>
<evidence type="ECO:0000256" key="4">
    <source>
        <dbReference type="ARBA" id="ARBA00022519"/>
    </source>
</evidence>
<evidence type="ECO:0000256" key="5">
    <source>
        <dbReference type="ARBA" id="ARBA00022723"/>
    </source>
</evidence>
<dbReference type="PROSITE" id="PS00198">
    <property type="entry name" value="4FE4S_FER_1"/>
    <property type="match status" value="2"/>
</dbReference>
<evidence type="ECO:0000259" key="12">
    <source>
        <dbReference type="PROSITE" id="PS51379"/>
    </source>
</evidence>
<dbReference type="Pfam" id="PF04060">
    <property type="entry name" value="FeS"/>
    <property type="match status" value="1"/>
</dbReference>
<feature type="domain" description="4Fe-4S ferredoxin-type" evidence="12">
    <location>
        <begin position="106"/>
        <end position="135"/>
    </location>
</feature>
<dbReference type="PROSITE" id="PS51379">
    <property type="entry name" value="4FE4S_FER_2"/>
    <property type="match status" value="2"/>
</dbReference>
<dbReference type="AlphaFoldDB" id="A0A975MMP5"/>
<evidence type="ECO:0000256" key="2">
    <source>
        <dbReference type="ARBA" id="ARBA00022475"/>
    </source>
</evidence>
<evidence type="ECO:0000259" key="13">
    <source>
        <dbReference type="PROSITE" id="PS51656"/>
    </source>
</evidence>
<dbReference type="EMBL" id="CP073754">
    <property type="protein sequence ID" value="QWF70617.1"/>
    <property type="molecule type" value="Genomic_DNA"/>
</dbReference>
<keyword evidence="11" id="KW-0472">Membrane</keyword>
<feature type="domain" description="4Fe-4S ferredoxin-type" evidence="12">
    <location>
        <begin position="76"/>
        <end position="105"/>
    </location>
</feature>
<keyword evidence="10" id="KW-0411">Iron-sulfur</keyword>
<keyword evidence="6" id="KW-0677">Repeat</keyword>
<gene>
    <name evidence="14" type="ORF">KEF85_15025</name>
</gene>
<keyword evidence="9" id="KW-0408">Iron</keyword>
<dbReference type="PROSITE" id="PS51656">
    <property type="entry name" value="4FE4S"/>
    <property type="match status" value="1"/>
</dbReference>
<accession>A0A975MMP5</accession>
<evidence type="ECO:0000256" key="11">
    <source>
        <dbReference type="ARBA" id="ARBA00023136"/>
    </source>
</evidence>
<evidence type="ECO:0000256" key="8">
    <source>
        <dbReference type="ARBA" id="ARBA00022982"/>
    </source>
</evidence>
<dbReference type="Gene3D" id="1.10.15.40">
    <property type="entry name" value="Electron transport complex subunit B, putative Fe-S cluster"/>
    <property type="match status" value="1"/>
</dbReference>